<accession>A0A6L3VPB0</accession>
<reference evidence="1 2" key="1">
    <citation type="submission" date="2019-09" db="EMBL/GenBank/DDBJ databases">
        <title>Actinomadura physcomitrii sp. nov., a novel actinomycete isolated from moss [Physcomitrium sphaericum (Ludw) Fuernr].</title>
        <authorList>
            <person name="Liu C."/>
            <person name="Zhuang X."/>
        </authorList>
    </citation>
    <scope>NUCLEOTIDE SEQUENCE [LARGE SCALE GENOMIC DNA]</scope>
    <source>
        <strain evidence="1 2">CYP1-1B</strain>
    </source>
</reference>
<protein>
    <submittedName>
        <fullName evidence="1">Uncharacterized protein</fullName>
    </submittedName>
</protein>
<dbReference type="Proteomes" id="UP000483004">
    <property type="component" value="Unassembled WGS sequence"/>
</dbReference>
<sequence>MSAEPIEPTPGEAATESYEVIHLGGEAAAVVPLRDLRRMKALERRASADDIEEADAEAMYAEFEEWEAAGRPGAMSHEEVTRFLLGETE</sequence>
<dbReference type="AlphaFoldDB" id="A0A6L3VPB0"/>
<gene>
    <name evidence="1" type="ORF">F9B16_40885</name>
</gene>
<proteinExistence type="predicted"/>
<dbReference type="OrthoDB" id="3483393at2"/>
<organism evidence="1 2">
    <name type="scientific">Actinomadura montaniterrae</name>
    <dbReference type="NCBI Taxonomy" id="1803903"/>
    <lineage>
        <taxon>Bacteria</taxon>
        <taxon>Bacillati</taxon>
        <taxon>Actinomycetota</taxon>
        <taxon>Actinomycetes</taxon>
        <taxon>Streptosporangiales</taxon>
        <taxon>Thermomonosporaceae</taxon>
        <taxon>Actinomadura</taxon>
    </lineage>
</organism>
<comment type="caution">
    <text evidence="1">The sequence shown here is derived from an EMBL/GenBank/DDBJ whole genome shotgun (WGS) entry which is preliminary data.</text>
</comment>
<evidence type="ECO:0000313" key="1">
    <source>
        <dbReference type="EMBL" id="KAB2365231.1"/>
    </source>
</evidence>
<keyword evidence="2" id="KW-1185">Reference proteome</keyword>
<evidence type="ECO:0000313" key="2">
    <source>
        <dbReference type="Proteomes" id="UP000483004"/>
    </source>
</evidence>
<name>A0A6L3VPB0_9ACTN</name>
<dbReference type="RefSeq" id="WP_151545639.1">
    <property type="nucleotide sequence ID" value="NZ_WBMR01000209.1"/>
</dbReference>
<dbReference type="EMBL" id="WBMR01000209">
    <property type="protein sequence ID" value="KAB2365231.1"/>
    <property type="molecule type" value="Genomic_DNA"/>
</dbReference>